<dbReference type="EMBL" id="FOOQ01000001">
    <property type="protein sequence ID" value="SFG14859.1"/>
    <property type="molecule type" value="Genomic_DNA"/>
</dbReference>
<evidence type="ECO:0000256" key="1">
    <source>
        <dbReference type="SAM" id="Coils"/>
    </source>
</evidence>
<dbReference type="AlphaFoldDB" id="A0A1I2PIC4"/>
<keyword evidence="4" id="KW-1185">Reference proteome</keyword>
<dbReference type="InterPro" id="IPR043816">
    <property type="entry name" value="DUF5798"/>
</dbReference>
<keyword evidence="1" id="KW-0175">Coiled coil</keyword>
<evidence type="ECO:0000313" key="4">
    <source>
        <dbReference type="Proteomes" id="UP000198876"/>
    </source>
</evidence>
<dbReference type="Pfam" id="PF19111">
    <property type="entry name" value="DUF5798"/>
    <property type="match status" value="1"/>
</dbReference>
<proteinExistence type="predicted"/>
<feature type="coiled-coil region" evidence="1">
    <location>
        <begin position="7"/>
        <end position="65"/>
    </location>
</feature>
<evidence type="ECO:0000256" key="2">
    <source>
        <dbReference type="SAM" id="MobiDB-lite"/>
    </source>
</evidence>
<accession>A0A1I2PIC4</accession>
<dbReference type="Proteomes" id="UP000198876">
    <property type="component" value="Unassembled WGS sequence"/>
</dbReference>
<gene>
    <name evidence="3" type="ORF">SAMN04488063_1575</name>
</gene>
<dbReference type="RefSeq" id="WP_092890764.1">
    <property type="nucleotide sequence ID" value="NZ_FOOQ01000001.1"/>
</dbReference>
<dbReference type="OrthoDB" id="204612at2157"/>
<feature type="compositionally biased region" description="Acidic residues" evidence="2">
    <location>
        <begin position="83"/>
        <end position="115"/>
    </location>
</feature>
<feature type="region of interest" description="Disordered" evidence="2">
    <location>
        <begin position="78"/>
        <end position="115"/>
    </location>
</feature>
<evidence type="ECO:0000313" key="3">
    <source>
        <dbReference type="EMBL" id="SFG14859.1"/>
    </source>
</evidence>
<name>A0A1I2PIC4_9EURY</name>
<protein>
    <submittedName>
        <fullName evidence="3">Uncharacterized protein</fullName>
    </submittedName>
</protein>
<reference evidence="4" key="1">
    <citation type="submission" date="2016-10" db="EMBL/GenBank/DDBJ databases">
        <authorList>
            <person name="Varghese N."/>
            <person name="Submissions S."/>
        </authorList>
    </citation>
    <scope>NUCLEOTIDE SEQUENCE [LARGE SCALE GENOMIC DNA]</scope>
    <source>
        <strain evidence="4">CGMCC 1.7739</strain>
    </source>
</reference>
<organism evidence="3 4">
    <name type="scientific">Halopelagius inordinatus</name>
    <dbReference type="NCBI Taxonomy" id="553467"/>
    <lineage>
        <taxon>Archaea</taxon>
        <taxon>Methanobacteriati</taxon>
        <taxon>Methanobacteriota</taxon>
        <taxon>Stenosarchaea group</taxon>
        <taxon>Halobacteria</taxon>
        <taxon>Halobacteriales</taxon>
        <taxon>Haloferacaceae</taxon>
    </lineage>
</organism>
<sequence length="115" mass="12387">MGLGGTAKKLQKVAEMAEDVYARLNDLRDQIREMRETVGETQDRVETLEAESAEQRAILEAMAEKQGIDVESVTATAHIREAETDDAAEADAADESVEDSTDADAADTAVETDDA</sequence>